<keyword evidence="3" id="KW-1185">Reference proteome</keyword>
<dbReference type="Gene3D" id="3.60.20.40">
    <property type="match status" value="1"/>
</dbReference>
<feature type="binding site" evidence="1">
    <location>
        <position position="3"/>
    </location>
    <ligand>
        <name>L-glutamate</name>
        <dbReference type="ChEBI" id="CHEBI:29985"/>
    </ligand>
</feature>
<proteinExistence type="predicted"/>
<reference evidence="2 3" key="1">
    <citation type="journal article" date="2020" name="Cell">
        <title>Large-Scale Comparative Analyses of Tick Genomes Elucidate Their Genetic Diversity and Vector Capacities.</title>
        <authorList>
            <consortium name="Tick Genome and Microbiome Consortium (TIGMIC)"/>
            <person name="Jia N."/>
            <person name="Wang J."/>
            <person name="Shi W."/>
            <person name="Du L."/>
            <person name="Sun Y."/>
            <person name="Zhan W."/>
            <person name="Jiang J.F."/>
            <person name="Wang Q."/>
            <person name="Zhang B."/>
            <person name="Ji P."/>
            <person name="Bell-Sakyi L."/>
            <person name="Cui X.M."/>
            <person name="Yuan T.T."/>
            <person name="Jiang B.G."/>
            <person name="Yang W.F."/>
            <person name="Lam T.T."/>
            <person name="Chang Q.C."/>
            <person name="Ding S.J."/>
            <person name="Wang X.J."/>
            <person name="Zhu J.G."/>
            <person name="Ruan X.D."/>
            <person name="Zhao L."/>
            <person name="Wei J.T."/>
            <person name="Ye R.Z."/>
            <person name="Que T.C."/>
            <person name="Du C.H."/>
            <person name="Zhou Y.H."/>
            <person name="Cheng J.X."/>
            <person name="Dai P.F."/>
            <person name="Guo W.B."/>
            <person name="Han X.H."/>
            <person name="Huang E.J."/>
            <person name="Li L.F."/>
            <person name="Wei W."/>
            <person name="Gao Y.C."/>
            <person name="Liu J.Z."/>
            <person name="Shao H.Z."/>
            <person name="Wang X."/>
            <person name="Wang C.C."/>
            <person name="Yang T.C."/>
            <person name="Huo Q.B."/>
            <person name="Li W."/>
            <person name="Chen H.Y."/>
            <person name="Chen S.E."/>
            <person name="Zhou L.G."/>
            <person name="Ni X.B."/>
            <person name="Tian J.H."/>
            <person name="Sheng Y."/>
            <person name="Liu T."/>
            <person name="Pan Y.S."/>
            <person name="Xia L.Y."/>
            <person name="Li J."/>
            <person name="Zhao F."/>
            <person name="Cao W.C."/>
        </authorList>
    </citation>
    <scope>NUCLEOTIDE SEQUENCE [LARGE SCALE GENOMIC DNA]</scope>
    <source>
        <strain evidence="2">HaeL-2018</strain>
    </source>
</reference>
<dbReference type="InterPro" id="IPR000101">
    <property type="entry name" value="GGT_peptidase"/>
</dbReference>
<dbReference type="OMA" id="KANYIHP"/>
<name>A0A9J6GS31_HAELO</name>
<dbReference type="PANTHER" id="PTHR11686">
    <property type="entry name" value="GAMMA GLUTAMYL TRANSPEPTIDASE"/>
    <property type="match status" value="1"/>
</dbReference>
<dbReference type="OrthoDB" id="1081007at2759"/>
<dbReference type="InterPro" id="IPR043137">
    <property type="entry name" value="GGT_ssub_C"/>
</dbReference>
<evidence type="ECO:0000313" key="2">
    <source>
        <dbReference type="EMBL" id="KAH9377561.1"/>
    </source>
</evidence>
<dbReference type="SUPFAM" id="SSF56235">
    <property type="entry name" value="N-terminal nucleophile aminohydrolases (Ntn hydrolases)"/>
    <property type="match status" value="1"/>
</dbReference>
<evidence type="ECO:0008006" key="4">
    <source>
        <dbReference type="Google" id="ProtNLM"/>
    </source>
</evidence>
<dbReference type="EMBL" id="JABSTR010000008">
    <property type="protein sequence ID" value="KAH9377561.1"/>
    <property type="molecule type" value="Genomic_DNA"/>
</dbReference>
<gene>
    <name evidence="2" type="ORF">HPB48_016700</name>
</gene>
<organism evidence="2 3">
    <name type="scientific">Haemaphysalis longicornis</name>
    <name type="common">Bush tick</name>
    <dbReference type="NCBI Taxonomy" id="44386"/>
    <lineage>
        <taxon>Eukaryota</taxon>
        <taxon>Metazoa</taxon>
        <taxon>Ecdysozoa</taxon>
        <taxon>Arthropoda</taxon>
        <taxon>Chelicerata</taxon>
        <taxon>Arachnida</taxon>
        <taxon>Acari</taxon>
        <taxon>Parasitiformes</taxon>
        <taxon>Ixodida</taxon>
        <taxon>Ixodoidea</taxon>
        <taxon>Ixodidae</taxon>
        <taxon>Haemaphysalinae</taxon>
        <taxon>Haemaphysalis</taxon>
    </lineage>
</organism>
<comment type="caution">
    <text evidence="2">The sequence shown here is derived from an EMBL/GenBank/DDBJ whole genome shotgun (WGS) entry which is preliminary data.</text>
</comment>
<dbReference type="Proteomes" id="UP000821853">
    <property type="component" value="Unassembled WGS sequence"/>
</dbReference>
<dbReference type="InterPro" id="IPR029055">
    <property type="entry name" value="Ntn_hydrolases_N"/>
</dbReference>
<sequence>MDDFSTPGRANLYGVPPSKANYIHPRKRPMSSMAPTVFLDEYGEPLLAIGGTGGSKITTGVALVCMI</sequence>
<dbReference type="AlphaFoldDB" id="A0A9J6GS31"/>
<protein>
    <recommendedName>
        <fullName evidence="4">Gamma glutamyl transpeptidase</fullName>
    </recommendedName>
</protein>
<feature type="binding site" evidence="1">
    <location>
        <begin position="31"/>
        <end position="32"/>
    </location>
    <ligand>
        <name>L-glutamate</name>
        <dbReference type="ChEBI" id="CHEBI:29985"/>
    </ligand>
</feature>
<dbReference type="PRINTS" id="PR01210">
    <property type="entry name" value="GGTRANSPTASE"/>
</dbReference>
<feature type="binding site" evidence="1">
    <location>
        <position position="54"/>
    </location>
    <ligand>
        <name>L-glutamate</name>
        <dbReference type="ChEBI" id="CHEBI:29985"/>
    </ligand>
</feature>
<evidence type="ECO:0000256" key="1">
    <source>
        <dbReference type="PIRSR" id="PIRSR600101-2"/>
    </source>
</evidence>
<dbReference type="GO" id="GO:0005886">
    <property type="term" value="C:plasma membrane"/>
    <property type="evidence" value="ECO:0007669"/>
    <property type="project" value="TreeGrafter"/>
</dbReference>
<evidence type="ECO:0000313" key="3">
    <source>
        <dbReference type="Proteomes" id="UP000821853"/>
    </source>
</evidence>
<accession>A0A9J6GS31</accession>
<dbReference type="PANTHER" id="PTHR11686:SF9">
    <property type="entry name" value="RE13973P"/>
    <property type="match status" value="1"/>
</dbReference>
<dbReference type="Pfam" id="PF01019">
    <property type="entry name" value="G_glu_transpept"/>
    <property type="match status" value="1"/>
</dbReference>
<dbReference type="GO" id="GO:0006751">
    <property type="term" value="P:glutathione catabolic process"/>
    <property type="evidence" value="ECO:0007669"/>
    <property type="project" value="InterPro"/>
</dbReference>
<dbReference type="GO" id="GO:0036374">
    <property type="term" value="F:glutathione hydrolase activity"/>
    <property type="evidence" value="ECO:0007669"/>
    <property type="project" value="InterPro"/>
</dbReference>
<dbReference type="VEuPathDB" id="VectorBase:HLOH_052857"/>